<evidence type="ECO:0000313" key="2">
    <source>
        <dbReference type="Proteomes" id="UP000663881"/>
    </source>
</evidence>
<sequence>NERNGLFTKHLLRHITYPNTDITQIFRSVAYDVYKESDGTQRPLSVDGILHHGHVCLNESVVDPQPKLPAPTLGNQSTKDDLNNEIRNTAYDEAANGKINRLIQYYRYAARFIGNASEWIITTNMNNFQVKVSMQKLEAYGKDRNFDQLITYIIEHYLEKDFQDINNITKIKQYFEQAIHEKNPARLLQAYTANNDFYLKLNFHLAQLDPKSLTDQKNLSFAYYIGLVSFHPKLETLSYTGTSYRGMIINNDNFEEYKIDISGASQFCKTNKKTNDQLNIICVYEICNCKSALDIEDISEFADDQEVLILPYSRFEIIDIQYTRSDTSRIEIKLKQCE</sequence>
<organism evidence="1 2">
    <name type="scientific">Adineta steineri</name>
    <dbReference type="NCBI Taxonomy" id="433720"/>
    <lineage>
        <taxon>Eukaryota</taxon>
        <taxon>Metazoa</taxon>
        <taxon>Spiralia</taxon>
        <taxon>Gnathifera</taxon>
        <taxon>Rotifera</taxon>
        <taxon>Eurotatoria</taxon>
        <taxon>Bdelloidea</taxon>
        <taxon>Adinetida</taxon>
        <taxon>Adinetidae</taxon>
        <taxon>Adineta</taxon>
    </lineage>
</organism>
<accession>A0A820CT43</accession>
<dbReference type="Proteomes" id="UP000663881">
    <property type="component" value="Unassembled WGS sequence"/>
</dbReference>
<dbReference type="EMBL" id="CAJOAY010009870">
    <property type="protein sequence ID" value="CAF4212073.1"/>
    <property type="molecule type" value="Genomic_DNA"/>
</dbReference>
<evidence type="ECO:0000313" key="1">
    <source>
        <dbReference type="EMBL" id="CAF4212073.1"/>
    </source>
</evidence>
<feature type="non-terminal residue" evidence="1">
    <location>
        <position position="1"/>
    </location>
</feature>
<proteinExistence type="predicted"/>
<dbReference type="AlphaFoldDB" id="A0A820CT43"/>
<name>A0A820CT43_9BILA</name>
<dbReference type="Gene3D" id="3.90.176.10">
    <property type="entry name" value="Toxin ADP-ribosyltransferase, Chain A, domain 1"/>
    <property type="match status" value="1"/>
</dbReference>
<gene>
    <name evidence="1" type="ORF">OKA104_LOCUS41574</name>
</gene>
<dbReference type="SUPFAM" id="SSF56399">
    <property type="entry name" value="ADP-ribosylation"/>
    <property type="match status" value="1"/>
</dbReference>
<reference evidence="1" key="1">
    <citation type="submission" date="2021-02" db="EMBL/GenBank/DDBJ databases">
        <authorList>
            <person name="Nowell W R."/>
        </authorList>
    </citation>
    <scope>NUCLEOTIDE SEQUENCE</scope>
</reference>
<comment type="caution">
    <text evidence="1">The sequence shown here is derived from an EMBL/GenBank/DDBJ whole genome shotgun (WGS) entry which is preliminary data.</text>
</comment>
<protein>
    <recommendedName>
        <fullName evidence="3">NAD(+)--protein-arginine ADP-ribosyltransferase</fullName>
    </recommendedName>
</protein>
<evidence type="ECO:0008006" key="3">
    <source>
        <dbReference type="Google" id="ProtNLM"/>
    </source>
</evidence>